<name>A0ABV2TLF6_9RHOO</name>
<organism evidence="2 3">
    <name type="scientific">Uliginosibacterium flavum</name>
    <dbReference type="NCBI Taxonomy" id="1396831"/>
    <lineage>
        <taxon>Bacteria</taxon>
        <taxon>Pseudomonadati</taxon>
        <taxon>Pseudomonadota</taxon>
        <taxon>Betaproteobacteria</taxon>
        <taxon>Rhodocyclales</taxon>
        <taxon>Zoogloeaceae</taxon>
        <taxon>Uliginosibacterium</taxon>
    </lineage>
</organism>
<comment type="caution">
    <text evidence="2">The sequence shown here is derived from an EMBL/GenBank/DDBJ whole genome shotgun (WGS) entry which is preliminary data.</text>
</comment>
<evidence type="ECO:0000313" key="2">
    <source>
        <dbReference type="EMBL" id="MET7014759.1"/>
    </source>
</evidence>
<gene>
    <name evidence="2" type="ORF">ABXR19_11215</name>
</gene>
<keyword evidence="1" id="KW-0175">Coiled coil</keyword>
<dbReference type="EMBL" id="JBEWZI010000011">
    <property type="protein sequence ID" value="MET7014759.1"/>
    <property type="molecule type" value="Genomic_DNA"/>
</dbReference>
<feature type="coiled-coil region" evidence="1">
    <location>
        <begin position="87"/>
        <end position="125"/>
    </location>
</feature>
<evidence type="ECO:0000313" key="3">
    <source>
        <dbReference type="Proteomes" id="UP001549691"/>
    </source>
</evidence>
<evidence type="ECO:0000256" key="1">
    <source>
        <dbReference type="SAM" id="Coils"/>
    </source>
</evidence>
<sequence>MILTITEHVARQRHIETPAEKKARDRYHERNRFDFSLAYPQIPQYDYLPTGKLTIAAGRWPSRTWRDTPNTPLEQRMPEVVAGIITLAADTREHEDELARAKELRRQAQDRYEFLIQRRKTEEQATEALDRDALNFERANRIRAYLTAFRENAERSGGLSEDQLEWLKWAAAKADWIDPLIDVADIILDAPEPKRSGYW</sequence>
<keyword evidence="3" id="KW-1185">Reference proteome</keyword>
<dbReference type="Proteomes" id="UP001549691">
    <property type="component" value="Unassembled WGS sequence"/>
</dbReference>
<protein>
    <submittedName>
        <fullName evidence="2">Uncharacterized protein</fullName>
    </submittedName>
</protein>
<proteinExistence type="predicted"/>
<reference evidence="2 3" key="1">
    <citation type="submission" date="2024-07" db="EMBL/GenBank/DDBJ databases">
        <title>Uliginosibacterium flavum JJ3220;KACC:17644.</title>
        <authorList>
            <person name="Kim M.K."/>
        </authorList>
    </citation>
    <scope>NUCLEOTIDE SEQUENCE [LARGE SCALE GENOMIC DNA]</scope>
    <source>
        <strain evidence="2 3">KACC:17644</strain>
    </source>
</reference>
<accession>A0ABV2TLF6</accession>